<evidence type="ECO:0000313" key="3">
    <source>
        <dbReference type="Proteomes" id="UP000593571"/>
    </source>
</evidence>
<accession>A0A7J8C2B1</accession>
<evidence type="ECO:0000256" key="1">
    <source>
        <dbReference type="SAM" id="MobiDB-lite"/>
    </source>
</evidence>
<protein>
    <submittedName>
        <fullName evidence="2">Uncharacterized protein</fullName>
    </submittedName>
</protein>
<comment type="caution">
    <text evidence="2">The sequence shown here is derived from an EMBL/GenBank/DDBJ whole genome shotgun (WGS) entry which is preliminary data.</text>
</comment>
<organism evidence="2 3">
    <name type="scientific">Rousettus aegyptiacus</name>
    <name type="common">Egyptian fruit bat</name>
    <name type="synonym">Pteropus aegyptiacus</name>
    <dbReference type="NCBI Taxonomy" id="9407"/>
    <lineage>
        <taxon>Eukaryota</taxon>
        <taxon>Metazoa</taxon>
        <taxon>Chordata</taxon>
        <taxon>Craniata</taxon>
        <taxon>Vertebrata</taxon>
        <taxon>Euteleostomi</taxon>
        <taxon>Mammalia</taxon>
        <taxon>Eutheria</taxon>
        <taxon>Laurasiatheria</taxon>
        <taxon>Chiroptera</taxon>
        <taxon>Yinpterochiroptera</taxon>
        <taxon>Pteropodoidea</taxon>
        <taxon>Pteropodidae</taxon>
        <taxon>Rousettinae</taxon>
        <taxon>Rousettus</taxon>
    </lineage>
</organism>
<dbReference type="AlphaFoldDB" id="A0A7J8C2B1"/>
<proteinExistence type="predicted"/>
<name>A0A7J8C2B1_ROUAE</name>
<sequence>MLSSRVRGSWGSGGFPPRPRPAREASAHLTGSPGWHEGKAERAQMALPLAAGKEQRGQRSGRQWFSKGGPRPAEPVTCALVRNAGCQAPSYLLFSTSGDGNRKLDKPFGRVLSTMKFENSCCRETKDSDLRLEAERGA</sequence>
<dbReference type="EMBL" id="JACASE010000015">
    <property type="protein sequence ID" value="KAF6404993.1"/>
    <property type="molecule type" value="Genomic_DNA"/>
</dbReference>
<keyword evidence="3" id="KW-1185">Reference proteome</keyword>
<reference evidence="2 3" key="1">
    <citation type="journal article" date="2020" name="Nature">
        <title>Six reference-quality genomes reveal evolution of bat adaptations.</title>
        <authorList>
            <person name="Jebb D."/>
            <person name="Huang Z."/>
            <person name="Pippel M."/>
            <person name="Hughes G.M."/>
            <person name="Lavrichenko K."/>
            <person name="Devanna P."/>
            <person name="Winkler S."/>
            <person name="Jermiin L.S."/>
            <person name="Skirmuntt E.C."/>
            <person name="Katzourakis A."/>
            <person name="Burkitt-Gray L."/>
            <person name="Ray D.A."/>
            <person name="Sullivan K.A.M."/>
            <person name="Roscito J.G."/>
            <person name="Kirilenko B.M."/>
            <person name="Davalos L.M."/>
            <person name="Corthals A.P."/>
            <person name="Power M.L."/>
            <person name="Jones G."/>
            <person name="Ransome R.D."/>
            <person name="Dechmann D.K.N."/>
            <person name="Locatelli A.G."/>
            <person name="Puechmaille S.J."/>
            <person name="Fedrigo O."/>
            <person name="Jarvis E.D."/>
            <person name="Hiller M."/>
            <person name="Vernes S.C."/>
            <person name="Myers E.W."/>
            <person name="Teeling E.C."/>
        </authorList>
    </citation>
    <scope>NUCLEOTIDE SEQUENCE [LARGE SCALE GENOMIC DNA]</scope>
    <source>
        <strain evidence="2">MRouAeg1</strain>
        <tissue evidence="2">Muscle</tissue>
    </source>
</reference>
<dbReference type="Proteomes" id="UP000593571">
    <property type="component" value="Unassembled WGS sequence"/>
</dbReference>
<evidence type="ECO:0000313" key="2">
    <source>
        <dbReference type="EMBL" id="KAF6404993.1"/>
    </source>
</evidence>
<gene>
    <name evidence="2" type="ORF">HJG63_009322</name>
</gene>
<feature type="region of interest" description="Disordered" evidence="1">
    <location>
        <begin position="1"/>
        <end position="72"/>
    </location>
</feature>